<accession>A0ABN7SKA5</accession>
<dbReference type="InterPro" id="IPR006549">
    <property type="entry name" value="HAD-SF_hydro_IIIA"/>
</dbReference>
<sequence>MNGEEEEKITHLENEDKFTVNGIEYEIRFSAKKMKISTGYWVRTEERKDDSPVELTGWNDVGKGFMYFCPEDQDSFSSPCVFFFDMDHTIIKPKSGGKFPENASDWIWWDKKVPETLKKLHENGARIIFISNQKSMETDKTLKEEFQEKIAQIQDKLGFLFEVCVASGSGMFRKPSPGIFFFLKEFIRLDPRSCVMVGDAAGRPANKISGRKKDFSASDRLFALNCGIDFRTPEEFFLDRPAEEFQIKEHATAKLKDNSAKFQKNVDILNSHLSEKQSLVIFTGYPGCGKSSFAKQVKKSHPEIEILCRDDVGSTDKCLRLCKEALQAKKSVVIDATNPDVASRQRYLKLAHEQNLEAIISVLFDVEIELAMHNCRYRAVTGGAVIKDMILYSHRKKFVAPARNEGFTEIISIPFEPKFRVDYRRDELVISLKHRINDAFVNMGFGEIPTSRMLLLSRGPESTIFEPDWKLIWDFTCKGPEPFEIVVCNLDVVDELLRSAQLQVGYAGQNFQSKRDDKTFINSSLPVSKKQVIDKNAELLITPSKSFILTHNSQTLCDLSPQRLAKMPGHIYIQPKPSLIDGKAVKKIPSLSPINGKNISCGDLKSPLFPSPIAQSIYSSKKTKRKLTCIQPKSTPNPKLDPKLPPRWQPKSESDSFNICIASPPITVKSKRKTIQEVNVVADNRTKRVKILDKNIVPDSQFNPRKQAQITESTRHAKLRYLAGSGDQLFFPTPQINEEAIKAQYPKKYELSRKSKVPVAAPQTKPLPTLEQLENYKYTSVATNKPSTYTKADGPEIEPKKVIQKLIFPQNPLPLTPNTPDKNC</sequence>
<dbReference type="Gene3D" id="3.40.50.300">
    <property type="entry name" value="P-loop containing nucleotide triphosphate hydrolases"/>
    <property type="match status" value="1"/>
</dbReference>
<feature type="compositionally biased region" description="Basic and acidic residues" evidence="1">
    <location>
        <begin position="640"/>
        <end position="652"/>
    </location>
</feature>
<dbReference type="InterPro" id="IPR036412">
    <property type="entry name" value="HAD-like_sf"/>
</dbReference>
<dbReference type="InterPro" id="IPR027417">
    <property type="entry name" value="P-loop_NTPase"/>
</dbReference>
<name>A0ABN7SKA5_OIKDI</name>
<dbReference type="NCBIfam" id="TIGR01664">
    <property type="entry name" value="DNA-3'-Pase"/>
    <property type="match status" value="1"/>
</dbReference>
<dbReference type="NCBIfam" id="TIGR01662">
    <property type="entry name" value="HAD-SF-IIIA"/>
    <property type="match status" value="1"/>
</dbReference>
<protein>
    <submittedName>
        <fullName evidence="2">Oidioi.mRNA.OKI2018_I69.XSR.g16517.t1.cds</fullName>
    </submittedName>
</protein>
<evidence type="ECO:0000256" key="1">
    <source>
        <dbReference type="SAM" id="MobiDB-lite"/>
    </source>
</evidence>
<dbReference type="InterPro" id="IPR023214">
    <property type="entry name" value="HAD_sf"/>
</dbReference>
<dbReference type="PANTHER" id="PTHR12083:SF9">
    <property type="entry name" value="BIFUNCTIONAL POLYNUCLEOTIDE PHOSPHATASE_KINASE"/>
    <property type="match status" value="1"/>
</dbReference>
<dbReference type="Gene3D" id="3.40.50.1000">
    <property type="entry name" value="HAD superfamily/HAD-like"/>
    <property type="match status" value="1"/>
</dbReference>
<keyword evidence="3" id="KW-1185">Reference proteome</keyword>
<dbReference type="Pfam" id="PF13671">
    <property type="entry name" value="AAA_33"/>
    <property type="match status" value="1"/>
</dbReference>
<reference evidence="2 3" key="1">
    <citation type="submission" date="2021-04" db="EMBL/GenBank/DDBJ databases">
        <authorList>
            <person name="Bliznina A."/>
        </authorList>
    </citation>
    <scope>NUCLEOTIDE SEQUENCE [LARGE SCALE GENOMIC DNA]</scope>
</reference>
<dbReference type="EMBL" id="OU015569">
    <property type="protein sequence ID" value="CAG5099416.1"/>
    <property type="molecule type" value="Genomic_DNA"/>
</dbReference>
<proteinExistence type="predicted"/>
<evidence type="ECO:0000313" key="2">
    <source>
        <dbReference type="EMBL" id="CAG5099416.1"/>
    </source>
</evidence>
<dbReference type="Pfam" id="PF08645">
    <property type="entry name" value="PNK3P"/>
    <property type="match status" value="1"/>
</dbReference>
<dbReference type="InterPro" id="IPR013954">
    <property type="entry name" value="PNK3P"/>
</dbReference>
<dbReference type="SUPFAM" id="SSF52540">
    <property type="entry name" value="P-loop containing nucleoside triphosphate hydrolases"/>
    <property type="match status" value="1"/>
</dbReference>
<organism evidence="2 3">
    <name type="scientific">Oikopleura dioica</name>
    <name type="common">Tunicate</name>
    <dbReference type="NCBI Taxonomy" id="34765"/>
    <lineage>
        <taxon>Eukaryota</taxon>
        <taxon>Metazoa</taxon>
        <taxon>Chordata</taxon>
        <taxon>Tunicata</taxon>
        <taxon>Appendicularia</taxon>
        <taxon>Copelata</taxon>
        <taxon>Oikopleuridae</taxon>
        <taxon>Oikopleura</taxon>
    </lineage>
</organism>
<dbReference type="Proteomes" id="UP001158576">
    <property type="component" value="Chromosome XSR"/>
</dbReference>
<evidence type="ECO:0000313" key="3">
    <source>
        <dbReference type="Proteomes" id="UP001158576"/>
    </source>
</evidence>
<dbReference type="InterPro" id="IPR006551">
    <property type="entry name" value="Polynucleotide_phosphatase"/>
</dbReference>
<gene>
    <name evidence="2" type="ORF">OKIOD_LOCUS8075</name>
</gene>
<dbReference type="PANTHER" id="PTHR12083">
    <property type="entry name" value="BIFUNCTIONAL POLYNUCLEOTIDE PHOSPHATASE/KINASE"/>
    <property type="match status" value="1"/>
</dbReference>
<dbReference type="SUPFAM" id="SSF56784">
    <property type="entry name" value="HAD-like"/>
    <property type="match status" value="1"/>
</dbReference>
<feature type="region of interest" description="Disordered" evidence="1">
    <location>
        <begin position="630"/>
        <end position="652"/>
    </location>
</feature>